<evidence type="ECO:0000313" key="1">
    <source>
        <dbReference type="EMBL" id="AQK64508.1"/>
    </source>
</evidence>
<protein>
    <submittedName>
        <fullName evidence="1">Aspartokinase</fullName>
    </submittedName>
</protein>
<dbReference type="GO" id="GO:0016301">
    <property type="term" value="F:kinase activity"/>
    <property type="evidence" value="ECO:0007669"/>
    <property type="project" value="UniProtKB-KW"/>
</dbReference>
<dbReference type="AlphaFoldDB" id="A0A1D6GMJ4"/>
<proteinExistence type="predicted"/>
<accession>A0A1D6GMJ4</accession>
<keyword evidence="1" id="KW-0418">Kinase</keyword>
<reference evidence="1" key="1">
    <citation type="submission" date="2015-12" db="EMBL/GenBank/DDBJ databases">
        <title>Update maize B73 reference genome by single molecule sequencing technologies.</title>
        <authorList>
            <consortium name="Maize Genome Sequencing Project"/>
            <person name="Ware D."/>
        </authorList>
    </citation>
    <scope>NUCLEOTIDE SEQUENCE</scope>
    <source>
        <tissue evidence="1">Seedling</tissue>
    </source>
</reference>
<dbReference type="EMBL" id="CM000781">
    <property type="protein sequence ID" value="AQK64508.1"/>
    <property type="molecule type" value="Genomic_DNA"/>
</dbReference>
<sequence>MRRKHAKSIKSKFNDLMSTHPPLNEAYSDVCVFSTHAAFSLQSSICYIDLPNPPAELKKLKHKKCLVQSPQLLHGCQVPTMLQHVQFACGIGISS</sequence>
<gene>
    <name evidence="1" type="ORF">ZEAMMB73_Zm00001d013831</name>
</gene>
<name>A0A1D6GMJ4_MAIZE</name>
<organism evidence="1">
    <name type="scientific">Zea mays</name>
    <name type="common">Maize</name>
    <dbReference type="NCBI Taxonomy" id="4577"/>
    <lineage>
        <taxon>Eukaryota</taxon>
        <taxon>Viridiplantae</taxon>
        <taxon>Streptophyta</taxon>
        <taxon>Embryophyta</taxon>
        <taxon>Tracheophyta</taxon>
        <taxon>Spermatophyta</taxon>
        <taxon>Magnoliopsida</taxon>
        <taxon>Liliopsida</taxon>
        <taxon>Poales</taxon>
        <taxon>Poaceae</taxon>
        <taxon>PACMAD clade</taxon>
        <taxon>Panicoideae</taxon>
        <taxon>Andropogonodae</taxon>
        <taxon>Andropogoneae</taxon>
        <taxon>Tripsacinae</taxon>
        <taxon>Zea</taxon>
    </lineage>
</organism>
<keyword evidence="1" id="KW-0808">Transferase</keyword>